<protein>
    <submittedName>
        <fullName evidence="1">Uncharacterized protein</fullName>
    </submittedName>
</protein>
<accession>A0A5B7GYF7</accession>
<gene>
    <name evidence="1" type="ORF">E2C01_056250</name>
</gene>
<organism evidence="1 2">
    <name type="scientific">Portunus trituberculatus</name>
    <name type="common">Swimming crab</name>
    <name type="synonym">Neptunus trituberculatus</name>
    <dbReference type="NCBI Taxonomy" id="210409"/>
    <lineage>
        <taxon>Eukaryota</taxon>
        <taxon>Metazoa</taxon>
        <taxon>Ecdysozoa</taxon>
        <taxon>Arthropoda</taxon>
        <taxon>Crustacea</taxon>
        <taxon>Multicrustacea</taxon>
        <taxon>Malacostraca</taxon>
        <taxon>Eumalacostraca</taxon>
        <taxon>Eucarida</taxon>
        <taxon>Decapoda</taxon>
        <taxon>Pleocyemata</taxon>
        <taxon>Brachyura</taxon>
        <taxon>Eubrachyura</taxon>
        <taxon>Portunoidea</taxon>
        <taxon>Portunidae</taxon>
        <taxon>Portuninae</taxon>
        <taxon>Portunus</taxon>
    </lineage>
</organism>
<reference evidence="1 2" key="1">
    <citation type="submission" date="2019-05" db="EMBL/GenBank/DDBJ databases">
        <title>Another draft genome of Portunus trituberculatus and its Hox gene families provides insights of decapod evolution.</title>
        <authorList>
            <person name="Jeong J.-H."/>
            <person name="Song I."/>
            <person name="Kim S."/>
            <person name="Choi T."/>
            <person name="Kim D."/>
            <person name="Ryu S."/>
            <person name="Kim W."/>
        </authorList>
    </citation>
    <scope>NUCLEOTIDE SEQUENCE [LARGE SCALE GENOMIC DNA]</scope>
    <source>
        <tissue evidence="1">Muscle</tissue>
    </source>
</reference>
<comment type="caution">
    <text evidence="1">The sequence shown here is derived from an EMBL/GenBank/DDBJ whole genome shotgun (WGS) entry which is preliminary data.</text>
</comment>
<dbReference type="Proteomes" id="UP000324222">
    <property type="component" value="Unassembled WGS sequence"/>
</dbReference>
<evidence type="ECO:0000313" key="2">
    <source>
        <dbReference type="Proteomes" id="UP000324222"/>
    </source>
</evidence>
<sequence length="98" mass="10471">MSGRIFSSLSALPMSPEILSFPVMKAVVGLREPENILKKLLLFMTKVASGVAGGSPWPHAPLPFFRSMYHLPTSSPDTSNANTALVLSTSSGLRKVSI</sequence>
<keyword evidence="2" id="KW-1185">Reference proteome</keyword>
<dbReference type="EMBL" id="VSRR010019373">
    <property type="protein sequence ID" value="MPC62167.1"/>
    <property type="molecule type" value="Genomic_DNA"/>
</dbReference>
<name>A0A5B7GYF7_PORTR</name>
<dbReference type="AlphaFoldDB" id="A0A5B7GYF7"/>
<evidence type="ECO:0000313" key="1">
    <source>
        <dbReference type="EMBL" id="MPC62167.1"/>
    </source>
</evidence>
<proteinExistence type="predicted"/>